<evidence type="ECO:0000256" key="5">
    <source>
        <dbReference type="ARBA" id="ARBA00022833"/>
    </source>
</evidence>
<dbReference type="GO" id="GO:0046872">
    <property type="term" value="F:metal ion binding"/>
    <property type="evidence" value="ECO:0007669"/>
    <property type="project" value="UniProtKB-KW"/>
</dbReference>
<dbReference type="PANTHER" id="PTHR15910:SF1">
    <property type="entry name" value="ARCHAEMETZINCIN-2"/>
    <property type="match status" value="1"/>
</dbReference>
<dbReference type="SUPFAM" id="SSF52768">
    <property type="entry name" value="Arginase/deacetylase"/>
    <property type="match status" value="1"/>
</dbReference>
<keyword evidence="3" id="KW-0479">Metal-binding</keyword>
<dbReference type="PANTHER" id="PTHR15910">
    <property type="entry name" value="ARCHAEMETZINCIN"/>
    <property type="match status" value="1"/>
</dbReference>
<keyword evidence="5" id="KW-0862">Zinc</keyword>
<dbReference type="Pfam" id="PF07998">
    <property type="entry name" value="Peptidase_M54"/>
    <property type="match status" value="1"/>
</dbReference>
<keyword evidence="10" id="KW-1185">Reference proteome</keyword>
<keyword evidence="2" id="KW-0645">Protease</keyword>
<comment type="cofactor">
    <cofactor evidence="1">
        <name>Zn(2+)</name>
        <dbReference type="ChEBI" id="CHEBI:29105"/>
    </cofactor>
</comment>
<dbReference type="EMBL" id="CAIJEN010000003">
    <property type="protein sequence ID" value="CAD0084596.1"/>
    <property type="molecule type" value="Genomic_DNA"/>
</dbReference>
<evidence type="ECO:0000313" key="9">
    <source>
        <dbReference type="EMBL" id="CAD0084596.1"/>
    </source>
</evidence>
<dbReference type="GO" id="GO:0006508">
    <property type="term" value="P:proteolysis"/>
    <property type="evidence" value="ECO:0007669"/>
    <property type="project" value="UniProtKB-KW"/>
</dbReference>
<dbReference type="InterPro" id="IPR023696">
    <property type="entry name" value="Ureohydrolase_dom_sf"/>
</dbReference>
<dbReference type="PROSITE" id="PS51409">
    <property type="entry name" value="ARGINASE_2"/>
    <property type="match status" value="1"/>
</dbReference>
<evidence type="ECO:0000256" key="7">
    <source>
        <dbReference type="PROSITE-ProRule" id="PRU00742"/>
    </source>
</evidence>
<feature type="region of interest" description="Disordered" evidence="8">
    <location>
        <begin position="1"/>
        <end position="21"/>
    </location>
</feature>
<evidence type="ECO:0000256" key="3">
    <source>
        <dbReference type="ARBA" id="ARBA00022723"/>
    </source>
</evidence>
<comment type="caution">
    <text evidence="9">The sequence shown here is derived from an EMBL/GenBank/DDBJ whole genome shotgun (WGS) entry which is preliminary data.</text>
</comment>
<gene>
    <name evidence="9" type="ORF">AWRI4619_LOCUS3163</name>
</gene>
<protein>
    <submittedName>
        <fullName evidence="9">Uncharacterized protein</fullName>
    </submittedName>
</protein>
<dbReference type="Pfam" id="PF00491">
    <property type="entry name" value="Arginase"/>
    <property type="match status" value="1"/>
</dbReference>
<evidence type="ECO:0000256" key="2">
    <source>
        <dbReference type="ARBA" id="ARBA00022670"/>
    </source>
</evidence>
<dbReference type="InterPro" id="IPR024079">
    <property type="entry name" value="MetalloPept_cat_dom_sf"/>
</dbReference>
<comment type="similarity">
    <text evidence="7">Belongs to the arginase family.</text>
</comment>
<keyword evidence="4" id="KW-0378">Hydrolase</keyword>
<dbReference type="Gene3D" id="3.40.800.10">
    <property type="entry name" value="Ureohydrolase domain"/>
    <property type="match status" value="1"/>
</dbReference>
<dbReference type="GO" id="GO:0008237">
    <property type="term" value="F:metallopeptidase activity"/>
    <property type="evidence" value="ECO:0007669"/>
    <property type="project" value="UniProtKB-KW"/>
</dbReference>
<proteinExistence type="inferred from homology"/>
<organism evidence="9 10">
    <name type="scientific">Aureobasidium vineae</name>
    <dbReference type="NCBI Taxonomy" id="2773715"/>
    <lineage>
        <taxon>Eukaryota</taxon>
        <taxon>Fungi</taxon>
        <taxon>Dikarya</taxon>
        <taxon>Ascomycota</taxon>
        <taxon>Pezizomycotina</taxon>
        <taxon>Dothideomycetes</taxon>
        <taxon>Dothideomycetidae</taxon>
        <taxon>Dothideales</taxon>
        <taxon>Saccotheciaceae</taxon>
        <taxon>Aureobasidium</taxon>
    </lineage>
</organism>
<dbReference type="InterPro" id="IPR012962">
    <property type="entry name" value="Pept_M54_archaemetzincn"/>
</dbReference>
<evidence type="ECO:0000256" key="1">
    <source>
        <dbReference type="ARBA" id="ARBA00001947"/>
    </source>
</evidence>
<evidence type="ECO:0000256" key="8">
    <source>
        <dbReference type="SAM" id="MobiDB-lite"/>
    </source>
</evidence>
<reference evidence="9" key="1">
    <citation type="submission" date="2020-06" db="EMBL/GenBank/DDBJ databases">
        <authorList>
            <person name="Onetto C."/>
        </authorList>
    </citation>
    <scope>NUCLEOTIDE SEQUENCE</scope>
</reference>
<name>A0A9N8JF28_9PEZI</name>
<evidence type="ECO:0000256" key="4">
    <source>
        <dbReference type="ARBA" id="ARBA00022801"/>
    </source>
</evidence>
<accession>A0A9N8JF28</accession>
<sequence>MLEPSRVAEETGYERPDKQQRALAAGFADTSAFEDNDFPGPLVLPNDAIDSDPKYPLQSFADWKKLITPTAAPLQRKKIYIAAPPGRTKHCPRLYEMQWPHKDHSPPQSVHVLGYLAAFYTGFEVVELPENTLIFDKWTEGAASSPSDSSVALNTPKESVRIRKRPMPKNGRGFQLNLNVMLDAAIAVLPSDALALILLMDFDMYEDNDDEFGCGRAYGGSHVCIVSSFRYNPSLDRSLELDRDHLWPASHCAKYVQEQVDKFIEPAEADQESKATKSLQHSVPLARAIRAHPSGKSSSYDMWLERICRTASHELGHCLGMDYCMYYACIMQGSNSIAEDLGQPPYPCPIDNAKLYALIEMRGDAAKVGIHRHRVGEGPEAILAKLQPALAERSISHRVAIIDKVDDFEGEIGRSFAVLRQIAVQTKMAVTKNEFPIILAGNCSSSAAVLAGLNAAGLDQEDLDVFWPDAHADTHVPDDPGIGYFDSMGIAMLTGLCWKGHMNDIEGHNPFHFSRLHLLGIRSYEAEEMTRLHDHDASILFLRRRTRV</sequence>
<dbReference type="AlphaFoldDB" id="A0A9N8JF28"/>
<dbReference type="SUPFAM" id="SSF55486">
    <property type="entry name" value="Metalloproteases ('zincins'), catalytic domain"/>
    <property type="match status" value="1"/>
</dbReference>
<feature type="compositionally biased region" description="Basic and acidic residues" evidence="8">
    <location>
        <begin position="1"/>
        <end position="20"/>
    </location>
</feature>
<dbReference type="InterPro" id="IPR006035">
    <property type="entry name" value="Ureohydrolase"/>
</dbReference>
<dbReference type="Gene3D" id="3.40.390.10">
    <property type="entry name" value="Collagenase (Catalytic Domain)"/>
    <property type="match status" value="1"/>
</dbReference>
<dbReference type="CDD" id="cd11375">
    <property type="entry name" value="Peptidase_M54"/>
    <property type="match status" value="1"/>
</dbReference>
<keyword evidence="6" id="KW-0482">Metalloprotease</keyword>
<evidence type="ECO:0000256" key="6">
    <source>
        <dbReference type="ARBA" id="ARBA00023049"/>
    </source>
</evidence>
<evidence type="ECO:0000313" key="10">
    <source>
        <dbReference type="Proteomes" id="UP000716446"/>
    </source>
</evidence>
<dbReference type="Proteomes" id="UP000716446">
    <property type="component" value="Unassembled WGS sequence"/>
</dbReference>